<organism evidence="1 2">
    <name type="scientific">Micromonospora carbonacea</name>
    <dbReference type="NCBI Taxonomy" id="47853"/>
    <lineage>
        <taxon>Bacteria</taxon>
        <taxon>Bacillati</taxon>
        <taxon>Actinomycetota</taxon>
        <taxon>Actinomycetes</taxon>
        <taxon>Micromonosporales</taxon>
        <taxon>Micromonosporaceae</taxon>
        <taxon>Micromonospora</taxon>
    </lineage>
</organism>
<dbReference type="Proteomes" id="UP000183585">
    <property type="component" value="Unassembled WGS sequence"/>
</dbReference>
<dbReference type="EMBL" id="FMCT01000011">
    <property type="protein sequence ID" value="SCF39476.1"/>
    <property type="molecule type" value="Genomic_DNA"/>
</dbReference>
<keyword evidence="2" id="KW-1185">Reference proteome</keyword>
<evidence type="ECO:0000313" key="2">
    <source>
        <dbReference type="Proteomes" id="UP000183585"/>
    </source>
</evidence>
<protein>
    <recommendedName>
        <fullName evidence="3">HK97 gp10 family phage protein</fullName>
    </recommendedName>
</protein>
<name>A0A1C5A2W0_9ACTN</name>
<proteinExistence type="predicted"/>
<dbReference type="AlphaFoldDB" id="A0A1C5A2W0"/>
<dbReference type="RefSeq" id="WP_074476563.1">
    <property type="nucleotide sequence ID" value="NZ_FMCT01000011.1"/>
</dbReference>
<evidence type="ECO:0008006" key="3">
    <source>
        <dbReference type="Google" id="ProtNLM"/>
    </source>
</evidence>
<sequence length="130" mass="14206">MGEKIETRELHLLAVDLDEAAAAAPGEVRKVVQKGALNIKTDWRRRWTGHPHAPRLPYAVTYDTRETPTGSSAEIGPDKEKTQGALGNLFEFGSVNNAPIPGGIPAAEAEKPRFEKALEDLAVRLLEDRP</sequence>
<gene>
    <name evidence="1" type="ORF">GA0070563_11126</name>
</gene>
<evidence type="ECO:0000313" key="1">
    <source>
        <dbReference type="EMBL" id="SCF39476.1"/>
    </source>
</evidence>
<reference evidence="2" key="1">
    <citation type="submission" date="2016-06" db="EMBL/GenBank/DDBJ databases">
        <authorList>
            <person name="Varghese N."/>
            <person name="Submissions Spin"/>
        </authorList>
    </citation>
    <scope>NUCLEOTIDE SEQUENCE [LARGE SCALE GENOMIC DNA]</scope>
    <source>
        <strain evidence="2">DSM 43168</strain>
    </source>
</reference>
<accession>A0A1C5A2W0</accession>